<evidence type="ECO:0000256" key="1">
    <source>
        <dbReference type="ARBA" id="ARBA00004906"/>
    </source>
</evidence>
<keyword evidence="4" id="KW-0833">Ubl conjugation pathway</keyword>
<feature type="repeat" description="WD" evidence="6">
    <location>
        <begin position="170"/>
        <end position="212"/>
    </location>
</feature>
<evidence type="ECO:0000256" key="2">
    <source>
        <dbReference type="ARBA" id="ARBA00022574"/>
    </source>
</evidence>
<dbReference type="AlphaFoldDB" id="A0A2H9TNV6"/>
<evidence type="ECO:0000256" key="4">
    <source>
        <dbReference type="ARBA" id="ARBA00022786"/>
    </source>
</evidence>
<accession>A0A2H9TNV6</accession>
<keyword evidence="8" id="KW-1185">Reference proteome</keyword>
<dbReference type="GO" id="GO:0030674">
    <property type="term" value="F:protein-macromolecule adaptor activity"/>
    <property type="evidence" value="ECO:0007669"/>
    <property type="project" value="TreeGrafter"/>
</dbReference>
<dbReference type="Gene3D" id="2.130.10.10">
    <property type="entry name" value="YVTN repeat-like/Quinoprotein amine dehydrogenase"/>
    <property type="match status" value="2"/>
</dbReference>
<dbReference type="InterPro" id="IPR019775">
    <property type="entry name" value="WD40_repeat_CS"/>
</dbReference>
<dbReference type="SMART" id="SM00320">
    <property type="entry name" value="WD40"/>
    <property type="match status" value="6"/>
</dbReference>
<evidence type="ECO:0000256" key="3">
    <source>
        <dbReference type="ARBA" id="ARBA00022737"/>
    </source>
</evidence>
<reference evidence="7 8" key="1">
    <citation type="submission" date="2016-10" db="EMBL/GenBank/DDBJ databases">
        <title>The genome of Paramicrosporidium saccamoebae is the missing link in understanding Cryptomycota and Microsporidia evolution.</title>
        <authorList>
            <person name="Quandt C.A."/>
            <person name="Beaudet D."/>
            <person name="Corsaro D."/>
            <person name="Michel R."/>
            <person name="Corradi N."/>
            <person name="James T."/>
        </authorList>
    </citation>
    <scope>NUCLEOTIDE SEQUENCE [LARGE SCALE GENOMIC DNA]</scope>
    <source>
        <strain evidence="7 8">KSL3</strain>
    </source>
</reference>
<organism evidence="7 8">
    <name type="scientific">Paramicrosporidium saccamoebae</name>
    <dbReference type="NCBI Taxonomy" id="1246581"/>
    <lineage>
        <taxon>Eukaryota</taxon>
        <taxon>Fungi</taxon>
        <taxon>Fungi incertae sedis</taxon>
        <taxon>Cryptomycota</taxon>
        <taxon>Cryptomycota incertae sedis</taxon>
        <taxon>Paramicrosporidium</taxon>
    </lineage>
</organism>
<dbReference type="STRING" id="1246581.A0A2H9TNV6"/>
<dbReference type="PANTHER" id="PTHR22852:SF0">
    <property type="entry name" value="DENTICLELESS PROTEIN HOMOLOG"/>
    <property type="match status" value="1"/>
</dbReference>
<gene>
    <name evidence="7" type="ORF">PSACC_00778</name>
</gene>
<keyword evidence="3" id="KW-0677">Repeat</keyword>
<evidence type="ECO:0000256" key="6">
    <source>
        <dbReference type="PROSITE-ProRule" id="PRU00221"/>
    </source>
</evidence>
<dbReference type="PROSITE" id="PS00678">
    <property type="entry name" value="WD_REPEATS_1"/>
    <property type="match status" value="1"/>
</dbReference>
<name>A0A2H9TNV6_9FUNG</name>
<dbReference type="OrthoDB" id="5586401at2759"/>
<evidence type="ECO:0000256" key="5">
    <source>
        <dbReference type="ARBA" id="ARBA00038344"/>
    </source>
</evidence>
<evidence type="ECO:0000313" key="7">
    <source>
        <dbReference type="EMBL" id="PJF19424.1"/>
    </source>
</evidence>
<dbReference type="PROSITE" id="PS50294">
    <property type="entry name" value="WD_REPEATS_REGION"/>
    <property type="match status" value="1"/>
</dbReference>
<dbReference type="InterPro" id="IPR036322">
    <property type="entry name" value="WD40_repeat_dom_sf"/>
</dbReference>
<dbReference type="PANTHER" id="PTHR22852">
    <property type="entry name" value="LETHAL 2 DENTICLELESS PROTEIN RETINOIC ACID-REGULATED NUCLEAR MATRIX-ASSOCIATED PROTEIN"/>
    <property type="match status" value="1"/>
</dbReference>
<dbReference type="EMBL" id="MTSL01000065">
    <property type="protein sequence ID" value="PJF19424.1"/>
    <property type="molecule type" value="Genomic_DNA"/>
</dbReference>
<dbReference type="GO" id="GO:0043161">
    <property type="term" value="P:proteasome-mediated ubiquitin-dependent protein catabolic process"/>
    <property type="evidence" value="ECO:0007669"/>
    <property type="project" value="TreeGrafter"/>
</dbReference>
<dbReference type="InterPro" id="IPR015943">
    <property type="entry name" value="WD40/YVTN_repeat-like_dom_sf"/>
</dbReference>
<comment type="caution">
    <text evidence="7">The sequence shown here is derived from an EMBL/GenBank/DDBJ whole genome shotgun (WGS) entry which is preliminary data.</text>
</comment>
<keyword evidence="2 6" id="KW-0853">WD repeat</keyword>
<proteinExistence type="inferred from homology"/>
<dbReference type="GO" id="GO:0005634">
    <property type="term" value="C:nucleus"/>
    <property type="evidence" value="ECO:0007669"/>
    <property type="project" value="TreeGrafter"/>
</dbReference>
<dbReference type="InterPro" id="IPR051865">
    <property type="entry name" value="WD-repeat_CDT2_adapter"/>
</dbReference>
<dbReference type="PROSITE" id="PS50082">
    <property type="entry name" value="WD_REPEATS_2"/>
    <property type="match status" value="1"/>
</dbReference>
<dbReference type="InterPro" id="IPR001680">
    <property type="entry name" value="WD40_rpt"/>
</dbReference>
<evidence type="ECO:0000313" key="8">
    <source>
        <dbReference type="Proteomes" id="UP000240830"/>
    </source>
</evidence>
<dbReference type="Proteomes" id="UP000240830">
    <property type="component" value="Unassembled WGS sequence"/>
</dbReference>
<dbReference type="Pfam" id="PF00400">
    <property type="entry name" value="WD40"/>
    <property type="match status" value="1"/>
</dbReference>
<protein>
    <submittedName>
        <fullName evidence="7">Uncharacterized protein</fullName>
    </submittedName>
</protein>
<comment type="similarity">
    <text evidence="5">Belongs to the WD repeat cdt2 family.</text>
</comment>
<dbReference type="SUPFAM" id="SSF50978">
    <property type="entry name" value="WD40 repeat-like"/>
    <property type="match status" value="1"/>
</dbReference>
<sequence length="512" mass="57762">MAIEKTGCSELNDVLLLCYDKTRDWRKCRAELQAFRECYEHNKDPISANLEKKPINMDESTRKEEDSLLDSLYSDRVPVTLCPRNTPTMAAEFANTNGHHLLLGNEAGDVALVDCRRQSDDIAMSTALQAYPDAIFDVTWRTDDHSYALAVGDQHVYVHDSKSQAVQQCLGHHGSSVRMVRYRPGHPDILVTAGRDGCMALWDLRTADTNSTRNKPISLIEDAHSLRGNGRTDRNGSSVTAFRFMPLEDHLLCSIGQPDYAIRFWDVRYTRRRGQTAQSVAEISPSITGRRPRAFTSLCTDSQGSHLYAVSSDNHIYKYLTSNYSLLETLEAPGFRTSGSFYIRSAMAPDDQFLLCGSTEGTAYIWPTSVRRQRVFKLHEHRFEVSCVAWSKVGVVFVGGEDYVSRIWRTDGRTSNIDTARHVKLEPIEVKRLEAVKTVRSQWKLDTPSPLHQLGDWPLRSVPPVVARVPFANLINSSVPSTPKRKRQALLDTFFTPNKQARLGLGSFYTNL</sequence>
<comment type="pathway">
    <text evidence="1">Protein modification; protein ubiquitination.</text>
</comment>